<evidence type="ECO:0000256" key="1">
    <source>
        <dbReference type="SAM" id="MobiDB-lite"/>
    </source>
</evidence>
<name>X1AH83_9ZZZZ</name>
<comment type="caution">
    <text evidence="2">The sequence shown here is derived from an EMBL/GenBank/DDBJ whole genome shotgun (WGS) entry which is preliminary data.</text>
</comment>
<reference evidence="2" key="1">
    <citation type="journal article" date="2014" name="Front. Microbiol.">
        <title>High frequency of phylogenetically diverse reductive dehalogenase-homologous genes in deep subseafloor sedimentary metagenomes.</title>
        <authorList>
            <person name="Kawai M."/>
            <person name="Futagami T."/>
            <person name="Toyoda A."/>
            <person name="Takaki Y."/>
            <person name="Nishi S."/>
            <person name="Hori S."/>
            <person name="Arai W."/>
            <person name="Tsubouchi T."/>
            <person name="Morono Y."/>
            <person name="Uchiyama I."/>
            <person name="Ito T."/>
            <person name="Fujiyama A."/>
            <person name="Inagaki F."/>
            <person name="Takami H."/>
        </authorList>
    </citation>
    <scope>NUCLEOTIDE SEQUENCE</scope>
    <source>
        <strain evidence="2">Expedition CK06-06</strain>
    </source>
</reference>
<evidence type="ECO:0000313" key="2">
    <source>
        <dbReference type="EMBL" id="GAG81935.1"/>
    </source>
</evidence>
<accession>X1AH83</accession>
<gene>
    <name evidence="2" type="ORF">S01H4_31644</name>
</gene>
<feature type="region of interest" description="Disordered" evidence="1">
    <location>
        <begin position="20"/>
        <end position="51"/>
    </location>
</feature>
<sequence length="51" mass="5952">MQKIAKIKVKKSSNVSDLIDIAPTKKESRQNKRQIKRENRRKLKSNARTTS</sequence>
<protein>
    <submittedName>
        <fullName evidence="2">Uncharacterized protein</fullName>
    </submittedName>
</protein>
<dbReference type="AlphaFoldDB" id="X1AH83"/>
<organism evidence="2">
    <name type="scientific">marine sediment metagenome</name>
    <dbReference type="NCBI Taxonomy" id="412755"/>
    <lineage>
        <taxon>unclassified sequences</taxon>
        <taxon>metagenomes</taxon>
        <taxon>ecological metagenomes</taxon>
    </lineage>
</organism>
<proteinExistence type="predicted"/>
<feature type="compositionally biased region" description="Basic residues" evidence="1">
    <location>
        <begin position="31"/>
        <end position="45"/>
    </location>
</feature>
<dbReference type="EMBL" id="BART01016455">
    <property type="protein sequence ID" value="GAG81935.1"/>
    <property type="molecule type" value="Genomic_DNA"/>
</dbReference>